<gene>
    <name evidence="1" type="ORF">NDU88_006215</name>
</gene>
<reference evidence="1" key="1">
    <citation type="journal article" date="2022" name="bioRxiv">
        <title>Sequencing and chromosome-scale assembly of the giantPleurodeles waltlgenome.</title>
        <authorList>
            <person name="Brown T."/>
            <person name="Elewa A."/>
            <person name="Iarovenko S."/>
            <person name="Subramanian E."/>
            <person name="Araus A.J."/>
            <person name="Petzold A."/>
            <person name="Susuki M."/>
            <person name="Suzuki K.-i.T."/>
            <person name="Hayashi T."/>
            <person name="Toyoda A."/>
            <person name="Oliveira C."/>
            <person name="Osipova E."/>
            <person name="Leigh N.D."/>
            <person name="Simon A."/>
            <person name="Yun M.H."/>
        </authorList>
    </citation>
    <scope>NUCLEOTIDE SEQUENCE</scope>
    <source>
        <strain evidence="1">20211129_DDA</strain>
        <tissue evidence="1">Liver</tissue>
    </source>
</reference>
<accession>A0AAV7N811</accession>
<proteinExistence type="predicted"/>
<dbReference type="AlphaFoldDB" id="A0AAV7N811"/>
<name>A0AAV7N811_PLEWA</name>
<comment type="caution">
    <text evidence="1">The sequence shown here is derived from an EMBL/GenBank/DDBJ whole genome shotgun (WGS) entry which is preliminary data.</text>
</comment>
<sequence length="145" mass="16002">MPWRFGPPRVWRQGCGPFPLKQYGGTQSKEGLDAEAIALQGNGDEKKHRLLTEAMNTECLTTLEVGAGAEDLLAPVTRPFMEALFDNLCEDNSALQNDVASDIKEGNNEVLELGHMVAMLEMGGDAWEEEIEDHRGECLELCNHS</sequence>
<keyword evidence="2" id="KW-1185">Reference proteome</keyword>
<evidence type="ECO:0000313" key="1">
    <source>
        <dbReference type="EMBL" id="KAJ1108845.1"/>
    </source>
</evidence>
<evidence type="ECO:0000313" key="2">
    <source>
        <dbReference type="Proteomes" id="UP001066276"/>
    </source>
</evidence>
<protein>
    <submittedName>
        <fullName evidence="1">Uncharacterized protein</fullName>
    </submittedName>
</protein>
<organism evidence="1 2">
    <name type="scientific">Pleurodeles waltl</name>
    <name type="common">Iberian ribbed newt</name>
    <dbReference type="NCBI Taxonomy" id="8319"/>
    <lineage>
        <taxon>Eukaryota</taxon>
        <taxon>Metazoa</taxon>
        <taxon>Chordata</taxon>
        <taxon>Craniata</taxon>
        <taxon>Vertebrata</taxon>
        <taxon>Euteleostomi</taxon>
        <taxon>Amphibia</taxon>
        <taxon>Batrachia</taxon>
        <taxon>Caudata</taxon>
        <taxon>Salamandroidea</taxon>
        <taxon>Salamandridae</taxon>
        <taxon>Pleurodelinae</taxon>
        <taxon>Pleurodeles</taxon>
    </lineage>
</organism>
<dbReference type="Proteomes" id="UP001066276">
    <property type="component" value="Chromosome 9"/>
</dbReference>
<dbReference type="EMBL" id="JANPWB010000013">
    <property type="protein sequence ID" value="KAJ1108845.1"/>
    <property type="molecule type" value="Genomic_DNA"/>
</dbReference>